<accession>A0ABQ0KVN8</accession>
<keyword evidence="2" id="KW-1185">Reference proteome</keyword>
<sequence>MSILFRPPARGADEEIHPTQFPRRRLRLSMHRQRGVSTYRCLFWPYSSARYTRALDLRASDLCHFSSSRKLDHQELEESSPAAAPLSGPSKPRIAAASLARIESGQLVASYPTSSATPTCVTELARMPTTMTRRPTLRIHTSRRGQSSKVTHDSVEYAPSVAYGGGCCAAYQRSSSAIWGSGKAAAGLDPLAVDTRTFYYPPLTSATRSAPPCPAADAFLRPTRMSSRRVTSRNPFVWTAFHYLWLATSDTRPPYSLPMSALLGDLRPRICLVVGRSCVGGATAFCARGNRRGHLACPADPARIPVDAPWSFTLPRAGGSALLAPPALHGYCFAGAHPPASSSLTCLCTPLSALRSRSEFSSPGTRHCPAIQQWSSFALSGQGCWPRRCKLVVLPTW</sequence>
<reference evidence="1" key="1">
    <citation type="submission" date="2014-09" db="EMBL/GenBank/DDBJ databases">
        <title>Genome sequence of the luminous mushroom Mycena chlorophos for searching fungal bioluminescence genes.</title>
        <authorList>
            <person name="Tanaka Y."/>
            <person name="Kasuga D."/>
            <person name="Oba Y."/>
            <person name="Hase S."/>
            <person name="Sato K."/>
            <person name="Oba Y."/>
            <person name="Sakakibara Y."/>
        </authorList>
    </citation>
    <scope>NUCLEOTIDE SEQUENCE</scope>
</reference>
<dbReference type="EMBL" id="DF838317">
    <property type="protein sequence ID" value="GAT42828.1"/>
    <property type="molecule type" value="Genomic_DNA"/>
</dbReference>
<dbReference type="Proteomes" id="UP000815677">
    <property type="component" value="Unassembled WGS sequence"/>
</dbReference>
<organism evidence="1 2">
    <name type="scientific">Mycena chlorophos</name>
    <name type="common">Agaric fungus</name>
    <name type="synonym">Agaricus chlorophos</name>
    <dbReference type="NCBI Taxonomy" id="658473"/>
    <lineage>
        <taxon>Eukaryota</taxon>
        <taxon>Fungi</taxon>
        <taxon>Dikarya</taxon>
        <taxon>Basidiomycota</taxon>
        <taxon>Agaricomycotina</taxon>
        <taxon>Agaricomycetes</taxon>
        <taxon>Agaricomycetidae</taxon>
        <taxon>Agaricales</taxon>
        <taxon>Marasmiineae</taxon>
        <taxon>Mycenaceae</taxon>
        <taxon>Mycena</taxon>
    </lineage>
</organism>
<evidence type="ECO:0000313" key="1">
    <source>
        <dbReference type="EMBL" id="GAT42828.1"/>
    </source>
</evidence>
<name>A0ABQ0KVN8_MYCCL</name>
<proteinExistence type="predicted"/>
<protein>
    <submittedName>
        <fullName evidence="1">Uncharacterized protein</fullName>
    </submittedName>
</protein>
<gene>
    <name evidence="1" type="ORF">MCHLO_00527</name>
</gene>
<evidence type="ECO:0000313" key="2">
    <source>
        <dbReference type="Proteomes" id="UP000815677"/>
    </source>
</evidence>